<organism evidence="1">
    <name type="scientific">viral metagenome</name>
    <dbReference type="NCBI Taxonomy" id="1070528"/>
    <lineage>
        <taxon>unclassified sequences</taxon>
        <taxon>metagenomes</taxon>
        <taxon>organismal metagenomes</taxon>
    </lineage>
</organism>
<name>A0A6C0F7Q1_9ZZZZ</name>
<dbReference type="InterPro" id="IPR045936">
    <property type="entry name" value="DUF6356"/>
</dbReference>
<dbReference type="AlphaFoldDB" id="A0A6C0F7Q1"/>
<protein>
    <submittedName>
        <fullName evidence="1">Uncharacterized protein</fullName>
    </submittedName>
</protein>
<dbReference type="EMBL" id="MN738821">
    <property type="protein sequence ID" value="QHT37847.1"/>
    <property type="molecule type" value="Genomic_DNA"/>
</dbReference>
<sequence length="69" mass="7973">MNYLFQHPKQVCMTYFSHFWFSMSLSVKLAKGSIKAFIHAIYPDKYITSTSDITKEIIEDIESSGCKTD</sequence>
<evidence type="ECO:0000313" key="1">
    <source>
        <dbReference type="EMBL" id="QHT37847.1"/>
    </source>
</evidence>
<accession>A0A6C0F7Q1</accession>
<dbReference type="Pfam" id="PF19883">
    <property type="entry name" value="DUF6356"/>
    <property type="match status" value="1"/>
</dbReference>
<reference evidence="1" key="1">
    <citation type="journal article" date="2020" name="Nature">
        <title>Giant virus diversity and host interactions through global metagenomics.</title>
        <authorList>
            <person name="Schulz F."/>
            <person name="Roux S."/>
            <person name="Paez-Espino D."/>
            <person name="Jungbluth S."/>
            <person name="Walsh D.A."/>
            <person name="Denef V.J."/>
            <person name="McMahon K.D."/>
            <person name="Konstantinidis K.T."/>
            <person name="Eloe-Fadrosh E.A."/>
            <person name="Kyrpides N.C."/>
            <person name="Woyke T."/>
        </authorList>
    </citation>
    <scope>NUCLEOTIDE SEQUENCE</scope>
    <source>
        <strain evidence="1">GVMAG-S-ERX556049-19</strain>
    </source>
</reference>
<proteinExistence type="predicted"/>